<evidence type="ECO:0000256" key="1">
    <source>
        <dbReference type="ARBA" id="ARBA00022679"/>
    </source>
</evidence>
<protein>
    <submittedName>
        <fullName evidence="4">Dihydroxyacetone kinase DhaL subunit</fullName>
    </submittedName>
</protein>
<dbReference type="SMART" id="SM01120">
    <property type="entry name" value="Dak2"/>
    <property type="match status" value="1"/>
</dbReference>
<comment type="caution">
    <text evidence="4">The sequence shown here is derived from an EMBL/GenBank/DDBJ whole genome shotgun (WGS) entry which is preliminary data.</text>
</comment>
<dbReference type="PANTHER" id="PTHR28629">
    <property type="entry name" value="TRIOKINASE/FMN CYCLASE"/>
    <property type="match status" value="1"/>
</dbReference>
<dbReference type="Proteomes" id="UP000239210">
    <property type="component" value="Unassembled WGS sequence"/>
</dbReference>
<dbReference type="InterPro" id="IPR004007">
    <property type="entry name" value="DhaL_dom"/>
</dbReference>
<organism evidence="4 5">
    <name type="scientific">Geodermatophilus tzadiensis</name>
    <dbReference type="NCBI Taxonomy" id="1137988"/>
    <lineage>
        <taxon>Bacteria</taxon>
        <taxon>Bacillati</taxon>
        <taxon>Actinomycetota</taxon>
        <taxon>Actinomycetes</taxon>
        <taxon>Geodermatophilales</taxon>
        <taxon>Geodermatophilaceae</taxon>
        <taxon>Geodermatophilus</taxon>
    </lineage>
</organism>
<sequence>MEQVSTDDLLAWIRLFARLVAENRDALTELDAAIGDADHGANMHRGTTAALAAVDGAAPASAGALVKKVGMTLVSTVGGASGPLYGTFFLRVGTALGEEASVAPADVAAALRAGLEGVVTRGRAEAGDKTMVDALAPAVAACEEALAAGRPWAEALAAAADAAAAGRDATTPMVARKGRASYLGERSAGHQDPGATSAALLVAAAAQTLAGGGAGG</sequence>
<evidence type="ECO:0000313" key="5">
    <source>
        <dbReference type="Proteomes" id="UP000239210"/>
    </source>
</evidence>
<dbReference type="AlphaFoldDB" id="A0A2T0T8U1"/>
<reference evidence="4 5" key="1">
    <citation type="submission" date="2018-03" db="EMBL/GenBank/DDBJ databases">
        <title>Genomic Encyclopedia of Archaeal and Bacterial Type Strains, Phase II (KMG-II): from individual species to whole genera.</title>
        <authorList>
            <person name="Goeker M."/>
        </authorList>
    </citation>
    <scope>NUCLEOTIDE SEQUENCE [LARGE SCALE GENOMIC DNA]</scope>
    <source>
        <strain evidence="4 5">DSM 45416</strain>
    </source>
</reference>
<dbReference type="EMBL" id="PVTG01000018">
    <property type="protein sequence ID" value="PRY42066.1"/>
    <property type="molecule type" value="Genomic_DNA"/>
</dbReference>
<proteinExistence type="predicted"/>
<keyword evidence="5" id="KW-1185">Reference proteome</keyword>
<keyword evidence="1" id="KW-0808">Transferase</keyword>
<feature type="domain" description="DhaL" evidence="3">
    <location>
        <begin position="7"/>
        <end position="207"/>
    </location>
</feature>
<dbReference type="OrthoDB" id="9800291at2"/>
<dbReference type="GO" id="GO:0019563">
    <property type="term" value="P:glycerol catabolic process"/>
    <property type="evidence" value="ECO:0007669"/>
    <property type="project" value="TreeGrafter"/>
</dbReference>
<dbReference type="FunFam" id="1.25.40.340:FF:000002">
    <property type="entry name" value="Dihydroxyacetone kinase, L subunit"/>
    <property type="match status" value="1"/>
</dbReference>
<dbReference type="InterPro" id="IPR012737">
    <property type="entry name" value="DhaK_L_YcgS"/>
</dbReference>
<dbReference type="SUPFAM" id="SSF101473">
    <property type="entry name" value="DhaL-like"/>
    <property type="match status" value="1"/>
</dbReference>
<dbReference type="InterPro" id="IPR050861">
    <property type="entry name" value="Dihydroxyacetone_Kinase"/>
</dbReference>
<evidence type="ECO:0000259" key="3">
    <source>
        <dbReference type="PROSITE" id="PS51480"/>
    </source>
</evidence>
<evidence type="ECO:0000313" key="4">
    <source>
        <dbReference type="EMBL" id="PRY42066.1"/>
    </source>
</evidence>
<dbReference type="GO" id="GO:0005829">
    <property type="term" value="C:cytosol"/>
    <property type="evidence" value="ECO:0007669"/>
    <property type="project" value="TreeGrafter"/>
</dbReference>
<dbReference type="PANTHER" id="PTHR28629:SF4">
    <property type="entry name" value="TRIOKINASE_FMN CYCLASE"/>
    <property type="match status" value="1"/>
</dbReference>
<dbReference type="GO" id="GO:0004371">
    <property type="term" value="F:glycerone kinase activity"/>
    <property type="evidence" value="ECO:0007669"/>
    <property type="project" value="InterPro"/>
</dbReference>
<dbReference type="InterPro" id="IPR036117">
    <property type="entry name" value="DhaL_dom_sf"/>
</dbReference>
<accession>A0A2T0T8U1</accession>
<evidence type="ECO:0000256" key="2">
    <source>
        <dbReference type="ARBA" id="ARBA00022777"/>
    </source>
</evidence>
<name>A0A2T0T8U1_9ACTN</name>
<dbReference type="RefSeq" id="WP_106280815.1">
    <property type="nucleotide sequence ID" value="NZ_PVTG01000018.1"/>
</dbReference>
<dbReference type="NCBIfam" id="TIGR02365">
    <property type="entry name" value="dha_L_ycgS"/>
    <property type="match status" value="1"/>
</dbReference>
<dbReference type="Gene3D" id="1.25.40.340">
    <property type="match status" value="1"/>
</dbReference>
<keyword evidence="2 4" id="KW-0418">Kinase</keyword>
<dbReference type="PROSITE" id="PS51480">
    <property type="entry name" value="DHAL"/>
    <property type="match status" value="1"/>
</dbReference>
<gene>
    <name evidence="4" type="ORF">LY71_11814</name>
</gene>
<dbReference type="Pfam" id="PF02734">
    <property type="entry name" value="Dak2"/>
    <property type="match status" value="1"/>
</dbReference>